<gene>
    <name evidence="13" type="ORF">CRV04_07385</name>
</gene>
<dbReference type="GO" id="GO:0005886">
    <property type="term" value="C:plasma membrane"/>
    <property type="evidence" value="ECO:0007669"/>
    <property type="project" value="UniProtKB-SubCell"/>
</dbReference>
<evidence type="ECO:0000256" key="7">
    <source>
        <dbReference type="ARBA" id="ARBA00029447"/>
    </source>
</evidence>
<evidence type="ECO:0000256" key="8">
    <source>
        <dbReference type="PROSITE-ProRule" id="PRU00284"/>
    </source>
</evidence>
<evidence type="ECO:0000259" key="11">
    <source>
        <dbReference type="PROSITE" id="PS50111"/>
    </source>
</evidence>
<feature type="transmembrane region" description="Helical" evidence="10">
    <location>
        <begin position="186"/>
        <end position="208"/>
    </location>
</feature>
<sequence>MSILSYVKTSSMLSNTLVEFENAIIQEKQSLIRNELIVAQSLIETTLKNNTNKEAAKAEVIRLLSGLRYLKDKSGYFFAYEEKSDGFYFGFHGTKPQLNDQKTDINQPDIKGYAFRQDLIKNAQEEKYVKYYYKRPNSDLIIPKIASSVYIPELNWVLVTGIYVDNIEKQMNLIKDEINSQINESLLIAFISTAVLIIVTTLMVLPLVKRVIIDPIFEFQTGLKGFFKYLNKTSDSVKPIQLSTQDELGRMAAAVNENIVLVQKNLDEDAKLINTTIDVLGKFQEGDLSQRLNVQVSNPSLVKLQSVLNNMAQNLEENIDNVLVVLEKYTKYDYRPKVNIVGLQKHLLKLAQSVNNLGESTTQMLIHDKKNGLALEKSSASLLSNVDNLNESANEAASSLEETAAALEQMTANIRSNTQNIAEMANLANEVTSSANSGARLANETTTAMENIDEQVIAINEAITVIDQIAFQTNILSLNAAVEAATAGEAGKGFAVVAQEVRNLASRSAEAAKEIKNMVENATNKANQGKNIAEEMIDGYKHLNERISHTIELIKDVENSSKEQLSGIEQINSAVSQLDLQTQENAAIASGTKEIAMSTDEMAKLIVYHANKKEFDGKDEIKSEEE</sequence>
<keyword evidence="8" id="KW-0807">Transducer</keyword>
<evidence type="ECO:0000256" key="9">
    <source>
        <dbReference type="SAM" id="Coils"/>
    </source>
</evidence>
<dbReference type="PANTHER" id="PTHR43531:SF11">
    <property type="entry name" value="METHYL-ACCEPTING CHEMOTAXIS PROTEIN 3"/>
    <property type="match status" value="1"/>
</dbReference>
<dbReference type="GO" id="GO:0006935">
    <property type="term" value="P:chemotaxis"/>
    <property type="evidence" value="ECO:0007669"/>
    <property type="project" value="UniProtKB-KW"/>
</dbReference>
<dbReference type="SMART" id="SM01049">
    <property type="entry name" value="Cache_2"/>
    <property type="match status" value="1"/>
</dbReference>
<accession>A0A4Q0XQ63</accession>
<evidence type="ECO:0000256" key="1">
    <source>
        <dbReference type="ARBA" id="ARBA00004651"/>
    </source>
</evidence>
<organism evidence="13 14">
    <name type="scientific">Candidatus Marinarcus aquaticus</name>
    <dbReference type="NCBI Taxonomy" id="2044504"/>
    <lineage>
        <taxon>Bacteria</taxon>
        <taxon>Pseudomonadati</taxon>
        <taxon>Campylobacterota</taxon>
        <taxon>Epsilonproteobacteria</taxon>
        <taxon>Campylobacterales</taxon>
        <taxon>Arcobacteraceae</taxon>
        <taxon>Candidatus Marinarcus</taxon>
    </lineage>
</organism>
<dbReference type="AlphaFoldDB" id="A0A4Q0XQ63"/>
<feature type="domain" description="Methyl-accepting transducer" evidence="11">
    <location>
        <begin position="371"/>
        <end position="593"/>
    </location>
</feature>
<keyword evidence="3" id="KW-0145">Chemotaxis</keyword>
<evidence type="ECO:0000313" key="14">
    <source>
        <dbReference type="Proteomes" id="UP000290657"/>
    </source>
</evidence>
<keyword evidence="9" id="KW-0175">Coiled coil</keyword>
<dbReference type="PANTHER" id="PTHR43531">
    <property type="entry name" value="PROTEIN ICFG"/>
    <property type="match status" value="1"/>
</dbReference>
<dbReference type="InterPro" id="IPR051310">
    <property type="entry name" value="MCP_chemotaxis"/>
</dbReference>
<evidence type="ECO:0000256" key="2">
    <source>
        <dbReference type="ARBA" id="ARBA00022475"/>
    </source>
</evidence>
<keyword evidence="6 10" id="KW-0472">Membrane</keyword>
<dbReference type="InterPro" id="IPR004089">
    <property type="entry name" value="MCPsignal_dom"/>
</dbReference>
<keyword evidence="4 10" id="KW-0812">Transmembrane</keyword>
<dbReference type="InterPro" id="IPR004010">
    <property type="entry name" value="Double_Cache_2"/>
</dbReference>
<keyword evidence="5 10" id="KW-1133">Transmembrane helix</keyword>
<feature type="domain" description="HAMP" evidence="12">
    <location>
        <begin position="273"/>
        <end position="320"/>
    </location>
</feature>
<dbReference type="SMART" id="SM00283">
    <property type="entry name" value="MA"/>
    <property type="match status" value="1"/>
</dbReference>
<dbReference type="Gene3D" id="1.10.287.950">
    <property type="entry name" value="Methyl-accepting chemotaxis protein"/>
    <property type="match status" value="1"/>
</dbReference>
<dbReference type="PROSITE" id="PS50111">
    <property type="entry name" value="CHEMOTAXIS_TRANSDUC_2"/>
    <property type="match status" value="1"/>
</dbReference>
<evidence type="ECO:0000256" key="3">
    <source>
        <dbReference type="ARBA" id="ARBA00022500"/>
    </source>
</evidence>
<evidence type="ECO:0000256" key="5">
    <source>
        <dbReference type="ARBA" id="ARBA00022989"/>
    </source>
</evidence>
<proteinExistence type="inferred from homology"/>
<dbReference type="Pfam" id="PF08269">
    <property type="entry name" value="dCache_2"/>
    <property type="match status" value="1"/>
</dbReference>
<dbReference type="GO" id="GO:0007165">
    <property type="term" value="P:signal transduction"/>
    <property type="evidence" value="ECO:0007669"/>
    <property type="project" value="UniProtKB-KW"/>
</dbReference>
<dbReference type="InterPro" id="IPR033480">
    <property type="entry name" value="sCache_2"/>
</dbReference>
<dbReference type="SUPFAM" id="SSF58104">
    <property type="entry name" value="Methyl-accepting chemotaxis protein (MCP) signaling domain"/>
    <property type="match status" value="1"/>
</dbReference>
<dbReference type="Gene3D" id="3.30.450.20">
    <property type="entry name" value="PAS domain"/>
    <property type="match status" value="1"/>
</dbReference>
<reference evidence="13 14" key="1">
    <citation type="submission" date="2017-10" db="EMBL/GenBank/DDBJ databases">
        <title>Genomics of the genus Arcobacter.</title>
        <authorList>
            <person name="Perez-Cataluna A."/>
            <person name="Figueras M.J."/>
        </authorList>
    </citation>
    <scope>NUCLEOTIDE SEQUENCE [LARGE SCALE GENOMIC DNA]</scope>
    <source>
        <strain evidence="13 14">CECT 8987</strain>
    </source>
</reference>
<comment type="similarity">
    <text evidence="7">Belongs to the methyl-accepting chemotaxis (MCP) protein family.</text>
</comment>
<dbReference type="CDD" id="cd11386">
    <property type="entry name" value="MCP_signal"/>
    <property type="match status" value="1"/>
</dbReference>
<feature type="coiled-coil region" evidence="9">
    <location>
        <begin position="383"/>
        <end position="410"/>
    </location>
</feature>
<comment type="caution">
    <text evidence="13">The sequence shown here is derived from an EMBL/GenBank/DDBJ whole genome shotgun (WGS) entry which is preliminary data.</text>
</comment>
<dbReference type="Proteomes" id="UP000290657">
    <property type="component" value="Unassembled WGS sequence"/>
</dbReference>
<keyword evidence="2" id="KW-1003">Cell membrane</keyword>
<evidence type="ECO:0000313" key="13">
    <source>
        <dbReference type="EMBL" id="RXJ57748.1"/>
    </source>
</evidence>
<dbReference type="EMBL" id="PDKN01000004">
    <property type="protein sequence ID" value="RXJ57748.1"/>
    <property type="molecule type" value="Genomic_DNA"/>
</dbReference>
<keyword evidence="14" id="KW-1185">Reference proteome</keyword>
<protein>
    <submittedName>
        <fullName evidence="13">Chemotaxis protein</fullName>
    </submittedName>
</protein>
<dbReference type="OrthoDB" id="5348717at2"/>
<name>A0A4Q0XQ63_9BACT</name>
<comment type="subcellular location">
    <subcellularLocation>
        <location evidence="1">Cell membrane</location>
        <topology evidence="1">Multi-pass membrane protein</topology>
    </subcellularLocation>
</comment>
<evidence type="ECO:0000256" key="10">
    <source>
        <dbReference type="SAM" id="Phobius"/>
    </source>
</evidence>
<dbReference type="Pfam" id="PF00015">
    <property type="entry name" value="MCPsignal"/>
    <property type="match status" value="1"/>
</dbReference>
<dbReference type="InterPro" id="IPR003660">
    <property type="entry name" value="HAMP_dom"/>
</dbReference>
<evidence type="ECO:0000259" key="12">
    <source>
        <dbReference type="PROSITE" id="PS50885"/>
    </source>
</evidence>
<evidence type="ECO:0000256" key="4">
    <source>
        <dbReference type="ARBA" id="ARBA00022692"/>
    </source>
</evidence>
<dbReference type="PROSITE" id="PS50885">
    <property type="entry name" value="HAMP"/>
    <property type="match status" value="1"/>
</dbReference>
<evidence type="ECO:0000256" key="6">
    <source>
        <dbReference type="ARBA" id="ARBA00023136"/>
    </source>
</evidence>